<organism evidence="2 3">
    <name type="scientific">Postia placenta MAD-698-R-SB12</name>
    <dbReference type="NCBI Taxonomy" id="670580"/>
    <lineage>
        <taxon>Eukaryota</taxon>
        <taxon>Fungi</taxon>
        <taxon>Dikarya</taxon>
        <taxon>Basidiomycota</taxon>
        <taxon>Agaricomycotina</taxon>
        <taxon>Agaricomycetes</taxon>
        <taxon>Polyporales</taxon>
        <taxon>Adustoporiaceae</taxon>
        <taxon>Rhodonia</taxon>
    </lineage>
</organism>
<name>A0A1X6NDT0_9APHY</name>
<evidence type="ECO:0000256" key="1">
    <source>
        <dbReference type="SAM" id="MobiDB-lite"/>
    </source>
</evidence>
<dbReference type="SUPFAM" id="SSF53474">
    <property type="entry name" value="alpha/beta-Hydrolases"/>
    <property type="match status" value="3"/>
</dbReference>
<dbReference type="RefSeq" id="XP_024343380.1">
    <property type="nucleotide sequence ID" value="XM_024484270.1"/>
</dbReference>
<gene>
    <name evidence="2" type="ORF">POSPLADRAFT_1132907</name>
</gene>
<dbReference type="AlphaFoldDB" id="A0A1X6NDT0"/>
<keyword evidence="3" id="KW-1185">Reference proteome</keyword>
<dbReference type="EMBL" id="KZ110592">
    <property type="protein sequence ID" value="OSX66586.1"/>
    <property type="molecule type" value="Genomic_DNA"/>
</dbReference>
<dbReference type="Proteomes" id="UP000194127">
    <property type="component" value="Unassembled WGS sequence"/>
</dbReference>
<proteinExistence type="predicted"/>
<feature type="region of interest" description="Disordered" evidence="1">
    <location>
        <begin position="1"/>
        <end position="23"/>
    </location>
</feature>
<sequence length="651" mass="72994">MPVAPVDNRGTHLYYEDSGSPQSSQTYTTIVAIHGTIYHGGMFRPIFPFAAENNLRFVTVNLRDYPGSTPSSPAELSALLGDPEGQAGWLRDRGIEIAAFLEWFIRSEHIPQTTTVVNGGSESFVGDPSPHPFGLDFSEIADFVPGRPPIIVRPTQEWVEWFLLWISSYYHHTPATLSSFEALSGPDFMSGCAQAPITDPRPEERPTLLCMSEEERRDALDYIHAPRSCVPMALIDKSVFLENMRRALWDCSVWPHLRVTLVWCEMSPGEMLVGSWHLAKQIREAWPNGARKVSVKRMENANHFLFYKDSGAPPHTSAYVTLVLIHGAVFHGAIYRRILKHATNHDLRLVAVNLRDYPGSSRFTASELDPLGKSDKESQALLYKARGHELASFLIWFIRNEKIPPLTTEEGKATGGLSLLSWSWGTTMTISMLAHAESLPLEFQELLDKYWRSHIAFDTPAYALGAPTPAVEEMYSPLSDRSIPLEDVGQVTSLWVSSYFAHSQSVINSLPSLPRDEFFSGLAKVAMPDPPASHAPTLQRMTAAELAEVSDPSVIDRSHLLMVSVDPSILSDNLRRVLCKSSIWPRLRAIFVWCEMSPPEMVYGAWYMCKLIRETQSSDGREVVIERMGSANHFVIWEEPEIALEFLAKLV</sequence>
<accession>A0A1X6NDT0</accession>
<dbReference type="Gene3D" id="3.40.50.1820">
    <property type="entry name" value="alpha/beta hydrolase"/>
    <property type="match status" value="2"/>
</dbReference>
<dbReference type="GeneID" id="36329219"/>
<evidence type="ECO:0000313" key="3">
    <source>
        <dbReference type="Proteomes" id="UP000194127"/>
    </source>
</evidence>
<evidence type="ECO:0008006" key="4">
    <source>
        <dbReference type="Google" id="ProtNLM"/>
    </source>
</evidence>
<dbReference type="InterPro" id="IPR029058">
    <property type="entry name" value="AB_hydrolase_fold"/>
</dbReference>
<protein>
    <recommendedName>
        <fullName evidence="4">AB hydrolase-1 domain-containing protein</fullName>
    </recommendedName>
</protein>
<reference evidence="2 3" key="1">
    <citation type="submission" date="2017-04" db="EMBL/GenBank/DDBJ databases">
        <title>Genome Sequence of the Model Brown-Rot Fungus Postia placenta SB12.</title>
        <authorList>
            <consortium name="DOE Joint Genome Institute"/>
            <person name="Gaskell J."/>
            <person name="Kersten P."/>
            <person name="Larrondo L.F."/>
            <person name="Canessa P."/>
            <person name="Martinez D."/>
            <person name="Hibbett D."/>
            <person name="Schmoll M."/>
            <person name="Kubicek C.P."/>
            <person name="Martinez A.T."/>
            <person name="Yadav J."/>
            <person name="Master E."/>
            <person name="Magnuson J.K."/>
            <person name="James T."/>
            <person name="Yaver D."/>
            <person name="Berka R."/>
            <person name="Labutti K."/>
            <person name="Lipzen A."/>
            <person name="Aerts A."/>
            <person name="Barry K."/>
            <person name="Henrissat B."/>
            <person name="Blanchette R."/>
            <person name="Grigoriev I."/>
            <person name="Cullen D."/>
        </authorList>
    </citation>
    <scope>NUCLEOTIDE SEQUENCE [LARGE SCALE GENOMIC DNA]</scope>
    <source>
        <strain evidence="2 3">MAD-698-R-SB12</strain>
    </source>
</reference>
<dbReference type="OrthoDB" id="3466517at2759"/>
<evidence type="ECO:0000313" key="2">
    <source>
        <dbReference type="EMBL" id="OSX66586.1"/>
    </source>
</evidence>